<feature type="chain" id="PRO_5018063961" description="Outer membrane protein beta-barrel domain-containing protein" evidence="1">
    <location>
        <begin position="20"/>
        <end position="229"/>
    </location>
</feature>
<dbReference type="EMBL" id="RQJP01000001">
    <property type="protein sequence ID" value="RRB17838.1"/>
    <property type="molecule type" value="Genomic_DNA"/>
</dbReference>
<sequence length="229" mass="25399">MKKITLLYLTLFLPFLCLAQSQESQSAALPAYRPGLAMAIRAGTAGIGLDVFKSIAPRFTVRVGASLFSYKGLLTSGKQTDDIQIGFDYRLKLASINAMADYYPFKRAGFRLTAGLFYNLNQLTFDGTPMKEVKFNDVIFSKEQVGTINGQANFSKLAPYAGLGWGHPFRGTKLKFMVDLGFFYQQSPKVTLVTTGMLEPSSDQGPVIEQNLQPLKYYPILNLGLSYRL</sequence>
<evidence type="ECO:0008006" key="4">
    <source>
        <dbReference type="Google" id="ProtNLM"/>
    </source>
</evidence>
<accession>A0A3P1CXC8</accession>
<name>A0A3P1CXC8_9BACT</name>
<keyword evidence="1" id="KW-0732">Signal</keyword>
<organism evidence="2 3">
    <name type="scientific">Larkinella knui</name>
    <dbReference type="NCBI Taxonomy" id="2025310"/>
    <lineage>
        <taxon>Bacteria</taxon>
        <taxon>Pseudomonadati</taxon>
        <taxon>Bacteroidota</taxon>
        <taxon>Cytophagia</taxon>
        <taxon>Cytophagales</taxon>
        <taxon>Spirosomataceae</taxon>
        <taxon>Larkinella</taxon>
    </lineage>
</organism>
<feature type="signal peptide" evidence="1">
    <location>
        <begin position="1"/>
        <end position="19"/>
    </location>
</feature>
<evidence type="ECO:0000313" key="3">
    <source>
        <dbReference type="Proteomes" id="UP000274271"/>
    </source>
</evidence>
<keyword evidence="3" id="KW-1185">Reference proteome</keyword>
<gene>
    <name evidence="2" type="ORF">EHT87_06045</name>
</gene>
<dbReference type="Gene3D" id="2.40.160.170">
    <property type="match status" value="1"/>
</dbReference>
<dbReference type="OrthoDB" id="597504at2"/>
<dbReference type="RefSeq" id="WP_124904840.1">
    <property type="nucleotide sequence ID" value="NZ_RQJP01000001.1"/>
</dbReference>
<dbReference type="Proteomes" id="UP000274271">
    <property type="component" value="Unassembled WGS sequence"/>
</dbReference>
<dbReference type="AlphaFoldDB" id="A0A3P1CXC8"/>
<evidence type="ECO:0000313" key="2">
    <source>
        <dbReference type="EMBL" id="RRB17838.1"/>
    </source>
</evidence>
<reference evidence="2 3" key="1">
    <citation type="submission" date="2018-11" db="EMBL/GenBank/DDBJ databases">
        <authorList>
            <person name="Zhou Z."/>
            <person name="Wang G."/>
        </authorList>
    </citation>
    <scope>NUCLEOTIDE SEQUENCE [LARGE SCALE GENOMIC DNA]</scope>
    <source>
        <strain evidence="2 3">KCTC42998</strain>
    </source>
</reference>
<evidence type="ECO:0000256" key="1">
    <source>
        <dbReference type="SAM" id="SignalP"/>
    </source>
</evidence>
<proteinExistence type="predicted"/>
<comment type="caution">
    <text evidence="2">The sequence shown here is derived from an EMBL/GenBank/DDBJ whole genome shotgun (WGS) entry which is preliminary data.</text>
</comment>
<protein>
    <recommendedName>
        <fullName evidence="4">Outer membrane protein beta-barrel domain-containing protein</fullName>
    </recommendedName>
</protein>